<evidence type="ECO:0000259" key="19">
    <source>
        <dbReference type="PROSITE" id="PS50125"/>
    </source>
</evidence>
<dbReference type="GO" id="GO:0005886">
    <property type="term" value="C:plasma membrane"/>
    <property type="evidence" value="ECO:0007669"/>
    <property type="project" value="UniProtKB-ARBA"/>
</dbReference>
<evidence type="ECO:0000256" key="6">
    <source>
        <dbReference type="ARBA" id="ARBA00022723"/>
    </source>
</evidence>
<keyword evidence="6" id="KW-0479">Metal-binding</keyword>
<dbReference type="GO" id="GO:0006171">
    <property type="term" value="P:cAMP biosynthetic process"/>
    <property type="evidence" value="ECO:0007669"/>
    <property type="project" value="UniProtKB-KW"/>
</dbReference>
<dbReference type="AlphaFoldDB" id="A0A5C1A9J4"/>
<evidence type="ECO:0000256" key="1">
    <source>
        <dbReference type="ARBA" id="ARBA00001593"/>
    </source>
</evidence>
<evidence type="ECO:0000256" key="7">
    <source>
        <dbReference type="ARBA" id="ARBA00022741"/>
    </source>
</evidence>
<evidence type="ECO:0000256" key="10">
    <source>
        <dbReference type="ARBA" id="ARBA00022989"/>
    </source>
</evidence>
<accession>A0A5C1A9J4</accession>
<dbReference type="OrthoDB" id="20101at2"/>
<protein>
    <recommendedName>
        <fullName evidence="4">Adenylate cyclase</fullName>
        <ecNumber evidence="3">4.6.1.1</ecNumber>
    </recommendedName>
    <alternativeName>
        <fullName evidence="14">ATP pyrophosphate-lyase</fullName>
    </alternativeName>
    <alternativeName>
        <fullName evidence="15">Adenylyl cyclase</fullName>
    </alternativeName>
</protein>
<comment type="catalytic activity">
    <reaction evidence="1">
        <text>ATP = 3',5'-cyclic AMP + diphosphate</text>
        <dbReference type="Rhea" id="RHEA:15389"/>
        <dbReference type="ChEBI" id="CHEBI:30616"/>
        <dbReference type="ChEBI" id="CHEBI:33019"/>
        <dbReference type="ChEBI" id="CHEBI:58165"/>
        <dbReference type="EC" id="4.6.1.1"/>
    </reaction>
</comment>
<evidence type="ECO:0000256" key="13">
    <source>
        <dbReference type="ARBA" id="ARBA00023239"/>
    </source>
</evidence>
<dbReference type="SUPFAM" id="SSF55073">
    <property type="entry name" value="Nucleotide cyclase"/>
    <property type="match status" value="1"/>
</dbReference>
<comment type="similarity">
    <text evidence="17">Belongs to the adenylyl cyclase class-4/guanylyl cyclase family.</text>
</comment>
<dbReference type="EMBL" id="CP042425">
    <property type="protein sequence ID" value="QEL14897.1"/>
    <property type="molecule type" value="Genomic_DNA"/>
</dbReference>
<keyword evidence="13 17" id="KW-0456">Lyase</keyword>
<organism evidence="20 21">
    <name type="scientific">Limnoglobus roseus</name>
    <dbReference type="NCBI Taxonomy" id="2598579"/>
    <lineage>
        <taxon>Bacteria</taxon>
        <taxon>Pseudomonadati</taxon>
        <taxon>Planctomycetota</taxon>
        <taxon>Planctomycetia</taxon>
        <taxon>Gemmatales</taxon>
        <taxon>Gemmataceae</taxon>
        <taxon>Limnoglobus</taxon>
    </lineage>
</organism>
<dbReference type="FunFam" id="3.30.70.1230:FF:000033">
    <property type="entry name" value="Adenylate cyclase"/>
    <property type="match status" value="1"/>
</dbReference>
<dbReference type="PANTHER" id="PTHR11920">
    <property type="entry name" value="GUANYLYL CYCLASE"/>
    <property type="match status" value="1"/>
</dbReference>
<gene>
    <name evidence="20" type="ORF">PX52LOC_01798</name>
</gene>
<evidence type="ECO:0000256" key="17">
    <source>
        <dbReference type="RuleBase" id="RU000405"/>
    </source>
</evidence>
<evidence type="ECO:0000313" key="20">
    <source>
        <dbReference type="EMBL" id="QEL14897.1"/>
    </source>
</evidence>
<evidence type="ECO:0000256" key="2">
    <source>
        <dbReference type="ARBA" id="ARBA00004370"/>
    </source>
</evidence>
<dbReference type="Pfam" id="PF00211">
    <property type="entry name" value="Guanylate_cyc"/>
    <property type="match status" value="1"/>
</dbReference>
<keyword evidence="10 18" id="KW-1133">Transmembrane helix</keyword>
<keyword evidence="7" id="KW-0547">Nucleotide-binding</keyword>
<proteinExistence type="inferred from homology"/>
<name>A0A5C1A9J4_9BACT</name>
<feature type="domain" description="Guanylate cyclase" evidence="19">
    <location>
        <begin position="257"/>
        <end position="384"/>
    </location>
</feature>
<evidence type="ECO:0000256" key="11">
    <source>
        <dbReference type="ARBA" id="ARBA00022998"/>
    </source>
</evidence>
<dbReference type="SMART" id="SM00044">
    <property type="entry name" value="CYCc"/>
    <property type="match status" value="1"/>
</dbReference>
<evidence type="ECO:0000256" key="4">
    <source>
        <dbReference type="ARBA" id="ARBA00021420"/>
    </source>
</evidence>
<comment type="subunit">
    <text evidence="16">Homodimer. Can also exist as monomer.</text>
</comment>
<dbReference type="InterPro" id="IPR001054">
    <property type="entry name" value="A/G_cyclase"/>
</dbReference>
<dbReference type="GO" id="GO:0046872">
    <property type="term" value="F:metal ion binding"/>
    <property type="evidence" value="ECO:0007669"/>
    <property type="project" value="UniProtKB-KW"/>
</dbReference>
<dbReference type="PROSITE" id="PS00452">
    <property type="entry name" value="GUANYLATE_CYCLASE_1"/>
    <property type="match status" value="1"/>
</dbReference>
<dbReference type="PROSITE" id="PS50125">
    <property type="entry name" value="GUANYLATE_CYCLASE_2"/>
    <property type="match status" value="1"/>
</dbReference>
<evidence type="ECO:0000256" key="14">
    <source>
        <dbReference type="ARBA" id="ARBA00032597"/>
    </source>
</evidence>
<dbReference type="CDD" id="cd07302">
    <property type="entry name" value="CHD"/>
    <property type="match status" value="1"/>
</dbReference>
<dbReference type="KEGG" id="lrs:PX52LOC_01798"/>
<keyword evidence="11" id="KW-0115">cAMP biosynthesis</keyword>
<evidence type="ECO:0000256" key="9">
    <source>
        <dbReference type="ARBA" id="ARBA00022842"/>
    </source>
</evidence>
<keyword evidence="5 18" id="KW-0812">Transmembrane</keyword>
<dbReference type="InterPro" id="IPR018297">
    <property type="entry name" value="A/G_cyclase_CS"/>
</dbReference>
<dbReference type="Proteomes" id="UP000324974">
    <property type="component" value="Chromosome"/>
</dbReference>
<dbReference type="InterPro" id="IPR029787">
    <property type="entry name" value="Nucleotide_cyclase"/>
</dbReference>
<dbReference type="EC" id="4.6.1.1" evidence="3"/>
<dbReference type="PANTHER" id="PTHR11920:SF335">
    <property type="entry name" value="GUANYLATE CYCLASE"/>
    <property type="match status" value="1"/>
</dbReference>
<keyword evidence="21" id="KW-1185">Reference proteome</keyword>
<dbReference type="GO" id="GO:0005524">
    <property type="term" value="F:ATP binding"/>
    <property type="evidence" value="ECO:0007669"/>
    <property type="project" value="UniProtKB-KW"/>
</dbReference>
<evidence type="ECO:0000256" key="16">
    <source>
        <dbReference type="ARBA" id="ARBA00064436"/>
    </source>
</evidence>
<dbReference type="Gene3D" id="3.30.70.1230">
    <property type="entry name" value="Nucleotide cyclase"/>
    <property type="match status" value="1"/>
</dbReference>
<evidence type="ECO:0000256" key="8">
    <source>
        <dbReference type="ARBA" id="ARBA00022840"/>
    </source>
</evidence>
<feature type="transmembrane region" description="Helical" evidence="18">
    <location>
        <begin position="155"/>
        <end position="171"/>
    </location>
</feature>
<dbReference type="GO" id="GO:0004016">
    <property type="term" value="F:adenylate cyclase activity"/>
    <property type="evidence" value="ECO:0007669"/>
    <property type="project" value="UniProtKB-EC"/>
</dbReference>
<keyword evidence="9" id="KW-0460">Magnesium</keyword>
<evidence type="ECO:0000256" key="3">
    <source>
        <dbReference type="ARBA" id="ARBA00012201"/>
    </source>
</evidence>
<evidence type="ECO:0000256" key="12">
    <source>
        <dbReference type="ARBA" id="ARBA00023136"/>
    </source>
</evidence>
<evidence type="ECO:0000256" key="5">
    <source>
        <dbReference type="ARBA" id="ARBA00022692"/>
    </source>
</evidence>
<reference evidence="21" key="1">
    <citation type="submission" date="2019-08" db="EMBL/GenBank/DDBJ databases">
        <title>Limnoglobus roseus gen. nov., sp. nov., a novel freshwater planctomycete with a giant genome from the family Gemmataceae.</title>
        <authorList>
            <person name="Kulichevskaya I.S."/>
            <person name="Naumoff D.G."/>
            <person name="Miroshnikov K."/>
            <person name="Ivanova A."/>
            <person name="Philippov D.A."/>
            <person name="Hakobyan A."/>
            <person name="Rijpstra I.C."/>
            <person name="Sinninghe Damste J.S."/>
            <person name="Liesack W."/>
            <person name="Dedysh S.N."/>
        </authorList>
    </citation>
    <scope>NUCLEOTIDE SEQUENCE [LARGE SCALE GENOMIC DNA]</scope>
    <source>
        <strain evidence="21">PX52</strain>
    </source>
</reference>
<evidence type="ECO:0000313" key="21">
    <source>
        <dbReference type="Proteomes" id="UP000324974"/>
    </source>
</evidence>
<feature type="transmembrane region" description="Helical" evidence="18">
    <location>
        <begin position="105"/>
        <end position="125"/>
    </location>
</feature>
<keyword evidence="8" id="KW-0067">ATP-binding</keyword>
<feature type="transmembrane region" description="Helical" evidence="18">
    <location>
        <begin position="131"/>
        <end position="148"/>
    </location>
</feature>
<evidence type="ECO:0000256" key="18">
    <source>
        <dbReference type="SAM" id="Phobius"/>
    </source>
</evidence>
<keyword evidence="12 18" id="KW-0472">Membrane</keyword>
<sequence>MQRDVVRTQEVARIELPPPSSSSAIGRFAHRVHDAFLYIRPSIPEEDRRVYIMRLILLSIAGSIHVALIIWYASFGRWWAVGTNCGSVSWYVMTILVLRSGRQHTAMALGFLEAVVHGFAFTLLLGLQAGYVFYNFAFVTVAFLAYRGHEMRPRVVLATVSIIMTAVEILMMRNQTPMVVLDPLELEVLCYLNVIGSLAGATGSTIYFDVVVHRTEARLARALARSEALLLNILPAPIAERLKHEPGTIADNFPSVTVLFADIVGFTPLAAAMSGPDVVNVLNDIFSLFDHSADQHGVEKIKTIGDAYMVVGGLPPMGADHAGAVCDLALDMQAGLEAYSVATGLAINVRIGIHTGPVVAGVIGRKKFAYDIWGDTVNTASRMESHGIAGRIQVSDTTHRLLADRYHFEERGVITLKGRGEVRAWFLCGRPTAAETPAA</sequence>
<dbReference type="InterPro" id="IPR050401">
    <property type="entry name" value="Cyclic_nucleotide_synthase"/>
</dbReference>
<evidence type="ECO:0000256" key="15">
    <source>
        <dbReference type="ARBA" id="ARBA00032637"/>
    </source>
</evidence>
<comment type="subcellular location">
    <subcellularLocation>
        <location evidence="2">Membrane</location>
    </subcellularLocation>
</comment>
<feature type="transmembrane region" description="Helical" evidence="18">
    <location>
        <begin position="78"/>
        <end position="98"/>
    </location>
</feature>
<dbReference type="GO" id="GO:0035556">
    <property type="term" value="P:intracellular signal transduction"/>
    <property type="evidence" value="ECO:0007669"/>
    <property type="project" value="InterPro"/>
</dbReference>
<feature type="transmembrane region" description="Helical" evidence="18">
    <location>
        <begin position="51"/>
        <end position="72"/>
    </location>
</feature>